<evidence type="ECO:0000313" key="1">
    <source>
        <dbReference type="EMBL" id="MDQ0352483.1"/>
    </source>
</evidence>
<organism evidence="1 2">
    <name type="scientific">Alkalibacillus filiformis</name>
    <dbReference type="NCBI Taxonomy" id="200990"/>
    <lineage>
        <taxon>Bacteria</taxon>
        <taxon>Bacillati</taxon>
        <taxon>Bacillota</taxon>
        <taxon>Bacilli</taxon>
        <taxon>Bacillales</taxon>
        <taxon>Bacillaceae</taxon>
        <taxon>Alkalibacillus</taxon>
    </lineage>
</organism>
<sequence>MVEPTIRIDQRHLDGLNRSLDDVNKQGPTVLQRSINRAITRMNTQVKRAPRDEYHIKATDIAANIRPIKASRSNLAGRIKADDVSVPLEKFKISPRTVNPRRKSPIKAAVRKGGSPKPIPGAFMADINGPKVFERTSKARLPIRRLYGPSVHTMLANTDVREPIEETGLDIFNREFDRQIIRILERGNR</sequence>
<gene>
    <name evidence="1" type="ORF">J2R98_002327</name>
</gene>
<dbReference type="Pfam" id="PF06763">
    <property type="entry name" value="Minor_tail_Z"/>
    <property type="match status" value="1"/>
</dbReference>
<keyword evidence="2" id="KW-1185">Reference proteome</keyword>
<dbReference type="InterPro" id="IPR010633">
    <property type="entry name" value="Phage_lambda_GpZ"/>
</dbReference>
<reference evidence="1 2" key="1">
    <citation type="submission" date="2023-07" db="EMBL/GenBank/DDBJ databases">
        <title>Genomic Encyclopedia of Type Strains, Phase IV (KMG-IV): sequencing the most valuable type-strain genomes for metagenomic binning, comparative biology and taxonomic classification.</title>
        <authorList>
            <person name="Goeker M."/>
        </authorList>
    </citation>
    <scope>NUCLEOTIDE SEQUENCE [LARGE SCALE GENOMIC DNA]</scope>
    <source>
        <strain evidence="1 2">DSM 15448</strain>
    </source>
</reference>
<dbReference type="RefSeq" id="WP_307069092.1">
    <property type="nucleotide sequence ID" value="NZ_JAUSUP010000008.1"/>
</dbReference>
<protein>
    <submittedName>
        <fullName evidence="1">Uncharacterized protein</fullName>
    </submittedName>
</protein>
<dbReference type="Proteomes" id="UP001236723">
    <property type="component" value="Unassembled WGS sequence"/>
</dbReference>
<evidence type="ECO:0000313" key="2">
    <source>
        <dbReference type="Proteomes" id="UP001236723"/>
    </source>
</evidence>
<comment type="caution">
    <text evidence="1">The sequence shown here is derived from an EMBL/GenBank/DDBJ whole genome shotgun (WGS) entry which is preliminary data.</text>
</comment>
<name>A0ABU0DW03_9BACI</name>
<proteinExistence type="predicted"/>
<dbReference type="EMBL" id="JAUSUP010000008">
    <property type="protein sequence ID" value="MDQ0352483.1"/>
    <property type="molecule type" value="Genomic_DNA"/>
</dbReference>
<accession>A0ABU0DW03</accession>